<comment type="similarity">
    <text evidence="1">Belongs to the peptidase S1 family. Snake venom subfamily.</text>
</comment>
<evidence type="ECO:0000256" key="1">
    <source>
        <dbReference type="ARBA" id="ARBA00009228"/>
    </source>
</evidence>
<dbReference type="PANTHER" id="PTHR24252">
    <property type="entry name" value="ACROSIN-RELATED"/>
    <property type="match status" value="1"/>
</dbReference>
<keyword evidence="3" id="KW-0720">Serine protease</keyword>
<evidence type="ECO:0000259" key="5">
    <source>
        <dbReference type="PROSITE" id="PS50240"/>
    </source>
</evidence>
<dbReference type="PROSITE" id="PS50240">
    <property type="entry name" value="TRYPSIN_DOM"/>
    <property type="match status" value="1"/>
</dbReference>
<dbReference type="Pfam" id="PF00089">
    <property type="entry name" value="Trypsin"/>
    <property type="match status" value="2"/>
</dbReference>
<evidence type="ECO:0000256" key="2">
    <source>
        <dbReference type="ARBA" id="ARBA00023157"/>
    </source>
</evidence>
<dbReference type="InterPro" id="IPR043504">
    <property type="entry name" value="Peptidase_S1_PA_chymotrypsin"/>
</dbReference>
<dbReference type="Gene3D" id="2.40.10.10">
    <property type="entry name" value="Trypsin-like serine proteases"/>
    <property type="match status" value="2"/>
</dbReference>
<dbReference type="InterPro" id="IPR018114">
    <property type="entry name" value="TRYPSIN_HIS"/>
</dbReference>
<dbReference type="PANTHER" id="PTHR24252:SF21">
    <property type="entry name" value="TRANSMEMBRANE SERINE PROTEASE 12"/>
    <property type="match status" value="1"/>
</dbReference>
<evidence type="ECO:0000313" key="7">
    <source>
        <dbReference type="Proteomes" id="UP000826234"/>
    </source>
</evidence>
<keyword evidence="3" id="KW-0378">Hydrolase</keyword>
<reference evidence="6 7" key="1">
    <citation type="journal article" date="2022" name="Gigascience">
        <title>A chromosome-level genome assembly and annotation of the desert horned lizard, Phrynosoma platyrhinos, provides insight into chromosomal rearrangements among reptiles.</title>
        <authorList>
            <person name="Koochekian N."/>
            <person name="Ascanio A."/>
            <person name="Farleigh K."/>
            <person name="Card D.C."/>
            <person name="Schield D.R."/>
            <person name="Castoe T.A."/>
            <person name="Jezkova T."/>
        </authorList>
    </citation>
    <scope>NUCLEOTIDE SEQUENCE [LARGE SCALE GENOMIC DNA]</scope>
    <source>
        <strain evidence="6">NK-2021</strain>
    </source>
</reference>
<dbReference type="InterPro" id="IPR009003">
    <property type="entry name" value="Peptidase_S1_PA"/>
</dbReference>
<dbReference type="PROSITE" id="PS00135">
    <property type="entry name" value="TRYPSIN_SER"/>
    <property type="match status" value="1"/>
</dbReference>
<keyword evidence="4" id="KW-0732">Signal</keyword>
<dbReference type="InterPro" id="IPR033116">
    <property type="entry name" value="TRYPSIN_SER"/>
</dbReference>
<keyword evidence="2" id="KW-1015">Disulfide bond</keyword>
<dbReference type="Proteomes" id="UP000826234">
    <property type="component" value="Unassembled WGS sequence"/>
</dbReference>
<feature type="chain" id="PRO_5045592468" description="Peptidase S1 domain-containing protein" evidence="4">
    <location>
        <begin position="30"/>
        <end position="244"/>
    </location>
</feature>
<dbReference type="EMBL" id="JAIPUX010000439">
    <property type="protein sequence ID" value="KAH0629213.1"/>
    <property type="molecule type" value="Genomic_DNA"/>
</dbReference>
<feature type="signal peptide" evidence="4">
    <location>
        <begin position="1"/>
        <end position="29"/>
    </location>
</feature>
<dbReference type="PROSITE" id="PS00134">
    <property type="entry name" value="TRYPSIN_HIS"/>
    <property type="match status" value="1"/>
</dbReference>
<keyword evidence="3" id="KW-0645">Protease</keyword>
<gene>
    <name evidence="6" type="ORF">JD844_011110</name>
</gene>
<protein>
    <recommendedName>
        <fullName evidence="5">Peptidase S1 domain-containing protein</fullName>
    </recommendedName>
</protein>
<dbReference type="CDD" id="cd00190">
    <property type="entry name" value="Tryp_SPc"/>
    <property type="match status" value="1"/>
</dbReference>
<dbReference type="InterPro" id="IPR001254">
    <property type="entry name" value="Trypsin_dom"/>
</dbReference>
<name>A0ABQ7TJA7_PHRPL</name>
<evidence type="ECO:0000256" key="3">
    <source>
        <dbReference type="RuleBase" id="RU363034"/>
    </source>
</evidence>
<proteinExistence type="inferred from homology"/>
<sequence>MRWGFRPAAASFWVLVVLTEAPAPEAALAEWSIRECGLRPAVDLRTEPRIVGGRDAQLGAWPWQVSLQVYRFGIGYHHVCGGALISKNSVLTAAHCIKKWKIQREETGQVNYILQEAQVDIIPLYLCNSYNWYAGSVSWNMFCAGSEDGEVDTCQGDSGGPLMCYFPTDKKYYLIGITSFGVGCGRPKLPGIYVRIINYRKWVDTHAALFNKTTTVSIEHILIVLTVGWVIVHFALERSNIFFH</sequence>
<evidence type="ECO:0000313" key="6">
    <source>
        <dbReference type="EMBL" id="KAH0629213.1"/>
    </source>
</evidence>
<evidence type="ECO:0000256" key="4">
    <source>
        <dbReference type="SAM" id="SignalP"/>
    </source>
</evidence>
<feature type="domain" description="Peptidase S1" evidence="5">
    <location>
        <begin position="50"/>
        <end position="208"/>
    </location>
</feature>
<dbReference type="SUPFAM" id="SSF50494">
    <property type="entry name" value="Trypsin-like serine proteases"/>
    <property type="match status" value="1"/>
</dbReference>
<accession>A0ABQ7TJA7</accession>
<comment type="caution">
    <text evidence="6">The sequence shown here is derived from an EMBL/GenBank/DDBJ whole genome shotgun (WGS) entry which is preliminary data.</text>
</comment>
<keyword evidence="7" id="KW-1185">Reference proteome</keyword>
<dbReference type="SMART" id="SM00020">
    <property type="entry name" value="Tryp_SPc"/>
    <property type="match status" value="1"/>
</dbReference>
<organism evidence="6 7">
    <name type="scientific">Phrynosoma platyrhinos</name>
    <name type="common">Desert horned lizard</name>
    <dbReference type="NCBI Taxonomy" id="52577"/>
    <lineage>
        <taxon>Eukaryota</taxon>
        <taxon>Metazoa</taxon>
        <taxon>Chordata</taxon>
        <taxon>Craniata</taxon>
        <taxon>Vertebrata</taxon>
        <taxon>Euteleostomi</taxon>
        <taxon>Lepidosauria</taxon>
        <taxon>Squamata</taxon>
        <taxon>Bifurcata</taxon>
        <taxon>Unidentata</taxon>
        <taxon>Episquamata</taxon>
        <taxon>Toxicofera</taxon>
        <taxon>Iguania</taxon>
        <taxon>Phrynosomatidae</taxon>
        <taxon>Phrynosomatinae</taxon>
        <taxon>Phrynosoma</taxon>
    </lineage>
</organism>